<dbReference type="Gene3D" id="1.20.1640.10">
    <property type="entry name" value="Multidrug efflux transporter AcrB transmembrane domain"/>
    <property type="match status" value="2"/>
</dbReference>
<keyword evidence="1" id="KW-0812">Transmembrane</keyword>
<evidence type="ECO:0000313" key="4">
    <source>
        <dbReference type="Proteomes" id="UP000063953"/>
    </source>
</evidence>
<reference evidence="2 4" key="1">
    <citation type="journal article" date="2015" name="Genome Announc.">
        <title>Genome Sequences of Oblitimonas alkaliphila gen. nov. sp. nov. (Proposed), a Novel Bacterium of the Pseudomonadaceae Family.</title>
        <authorList>
            <person name="Lauer A.C."/>
            <person name="Nicholson A.C."/>
            <person name="Humrighouse B.W."/>
            <person name="Emery B."/>
            <person name="Drobish A."/>
            <person name="Juieng P."/>
            <person name="Loparev V."/>
            <person name="McQuiston J.R."/>
        </authorList>
    </citation>
    <scope>NUCLEOTIDE SEQUENCE [LARGE SCALE GENOMIC DNA]</scope>
    <source>
        <strain evidence="2 4">E5571</strain>
    </source>
</reference>
<gene>
    <name evidence="2" type="ORF">AKN88_06545</name>
    <name evidence="3" type="ORF">HX099_08565</name>
</gene>
<evidence type="ECO:0000256" key="1">
    <source>
        <dbReference type="SAM" id="Phobius"/>
    </source>
</evidence>
<feature type="transmembrane region" description="Helical" evidence="1">
    <location>
        <begin position="275"/>
        <end position="294"/>
    </location>
</feature>
<feature type="transmembrane region" description="Helical" evidence="1">
    <location>
        <begin position="368"/>
        <end position="391"/>
    </location>
</feature>
<keyword evidence="4" id="KW-1185">Reference proteome</keyword>
<reference evidence="3" key="3">
    <citation type="journal article" date="2022" name="Sci. Total Environ.">
        <title>Prevalence, transmission, and molecular epidemiology of tet(X)-positive bacteria among humans, animals, and environmental niches in China: An epidemiological, and genomic-based study.</title>
        <authorList>
            <person name="Dong N."/>
            <person name="Zeng Y."/>
            <person name="Cai C."/>
            <person name="Sun C."/>
            <person name="Lu J."/>
            <person name="Liu C."/>
            <person name="Zhou H."/>
            <person name="Sun Q."/>
            <person name="Shu L."/>
            <person name="Wang H."/>
            <person name="Wang Y."/>
            <person name="Wang S."/>
            <person name="Wu C."/>
            <person name="Chan E.W."/>
            <person name="Chen G."/>
            <person name="Shen Z."/>
            <person name="Chen S."/>
            <person name="Zhang R."/>
        </authorList>
    </citation>
    <scope>NUCLEOTIDE SEQUENCE</scope>
    <source>
        <strain evidence="3">DF46-2-2</strain>
    </source>
</reference>
<feature type="transmembrane region" description="Helical" evidence="1">
    <location>
        <begin position="339"/>
        <end position="362"/>
    </location>
</feature>
<evidence type="ECO:0000313" key="2">
    <source>
        <dbReference type="EMBL" id="AKX60593.1"/>
    </source>
</evidence>
<keyword evidence="1" id="KW-0472">Membrane</keyword>
<dbReference type="PANTHER" id="PTHR33406:SF13">
    <property type="entry name" value="MEMBRANE PROTEIN YDFJ"/>
    <property type="match status" value="1"/>
</dbReference>
<feature type="transmembrane region" description="Helical" evidence="1">
    <location>
        <begin position="637"/>
        <end position="655"/>
    </location>
</feature>
<proteinExistence type="predicted"/>
<organism evidence="2 4">
    <name type="scientific">Thiopseudomonas alkaliphila</name>
    <dbReference type="NCBI Taxonomy" id="1697053"/>
    <lineage>
        <taxon>Bacteria</taxon>
        <taxon>Pseudomonadati</taxon>
        <taxon>Pseudomonadota</taxon>
        <taxon>Gammaproteobacteria</taxon>
        <taxon>Pseudomonadales</taxon>
        <taxon>Pseudomonadaceae</taxon>
        <taxon>Thiopseudomonas</taxon>
    </lineage>
</organism>
<accession>A0A0K1XHE9</accession>
<dbReference type="EMBL" id="JACANB010000005">
    <property type="protein sequence ID" value="MDM1696708.1"/>
    <property type="molecule type" value="Genomic_DNA"/>
</dbReference>
<evidence type="ECO:0008006" key="5">
    <source>
        <dbReference type="Google" id="ProtNLM"/>
    </source>
</evidence>
<dbReference type="RefSeq" id="WP_064496144.1">
    <property type="nucleotide sequence ID" value="NZ_CP012365.1"/>
</dbReference>
<dbReference type="Proteomes" id="UP001173465">
    <property type="component" value="Unassembled WGS sequence"/>
</dbReference>
<feature type="transmembrane region" description="Helical" evidence="1">
    <location>
        <begin position="300"/>
        <end position="318"/>
    </location>
</feature>
<dbReference type="PANTHER" id="PTHR33406">
    <property type="entry name" value="MEMBRANE PROTEIN MJ1562-RELATED"/>
    <property type="match status" value="1"/>
</dbReference>
<feature type="transmembrane region" description="Helical" evidence="1">
    <location>
        <begin position="251"/>
        <end position="268"/>
    </location>
</feature>
<protein>
    <recommendedName>
        <fullName evidence="5">Exporter</fullName>
    </recommendedName>
</protein>
<dbReference type="SUPFAM" id="SSF82866">
    <property type="entry name" value="Multidrug efflux transporter AcrB transmembrane domain"/>
    <property type="match status" value="2"/>
</dbReference>
<dbReference type="Proteomes" id="UP000063953">
    <property type="component" value="Chromosome"/>
</dbReference>
<feature type="transmembrane region" description="Helical" evidence="1">
    <location>
        <begin position="713"/>
        <end position="735"/>
    </location>
</feature>
<reference evidence="3" key="2">
    <citation type="submission" date="2020-06" db="EMBL/GenBank/DDBJ databases">
        <authorList>
            <person name="Dong N."/>
        </authorList>
    </citation>
    <scope>NUCLEOTIDE SEQUENCE</scope>
    <source>
        <strain evidence="3">DF46-2-2</strain>
    </source>
</reference>
<dbReference type="PATRIC" id="fig|1698449.3.peg.1313"/>
<dbReference type="EMBL" id="CP012365">
    <property type="protein sequence ID" value="AKX60593.1"/>
    <property type="molecule type" value="Genomic_DNA"/>
</dbReference>
<sequence length="784" mass="84935">MRLLSKTQALFIFTVLLLVVVISSGWQWRGASPVSSSLLSILPVTEQSTLEHQAQQQAQAAVDRHLVVLITGEQAAAMTEAVAQEWLASGVYQRVDYRLAQQANQLRDTLLNYANELAPLELRQQLMGQPSVFIQQRIQQLYGAIATPSLIQTQEDWLGILQQIEQQLPQPSRVSIDMHGNLVVNSAQQTWQVLFAETKQNAFAGNIAQQVAEQVARARQQVETQGGQLLASSGLLFSADGQQQASQEMRWLGSISIIGSIALLLLFFRSLSSLWVMLPVVIGLASGVTASITIFGDIHVLTLVLGISLIGVTLDYPLHYLSKAWQTQQWHGPSVLRQTLPGLSVGVVTNMIGYLALAFTPFPAVTQVAVFSVAGLLGAYLTTVLLLPYVLENIQFKPWLTPKRWLAGALEQHQLLVKRIGNKALLGMLLGFCALGLAQLNINDDLRNWISSNPVLLTEAQQIGELTGIEPTSQFFLVQAADKAALLTELEELGKELDKLQSKHYLSGYLSVTQLLKGYLGQPSLAEAVQSLTVNELQPFFELGVDQTVLQQQLQQFENPKLQAIETVLATPLARPWQALWLQNNPQQPAAIVSLQGVQQLAPIAALAENNPQVTWVDQPARLNQLFNQTQREAVCLKLGATAALLLVLGLMLGWQGAIKTLGLSLLAATAAAATLGWLGVTLTLFSLFGLLLVTAIGVDYAIMMFEGVGGAVVSLLGTLIAAGTTWLSFGLLMFSSTPAVSSFGLAVTLGLLFSFILAPWALRSQSAELSIKAGKGNDANRTA</sequence>
<dbReference type="AlphaFoldDB" id="A0A0K1XHE9"/>
<evidence type="ECO:0000313" key="3">
    <source>
        <dbReference type="EMBL" id="MDM1696708.1"/>
    </source>
</evidence>
<feature type="transmembrane region" description="Helical" evidence="1">
    <location>
        <begin position="741"/>
        <end position="763"/>
    </location>
</feature>
<name>A0A0K1XHE9_9GAMM</name>
<dbReference type="GO" id="GO:0005886">
    <property type="term" value="C:plasma membrane"/>
    <property type="evidence" value="ECO:0007669"/>
    <property type="project" value="TreeGrafter"/>
</dbReference>
<feature type="transmembrane region" description="Helical" evidence="1">
    <location>
        <begin position="685"/>
        <end position="706"/>
    </location>
</feature>
<keyword evidence="1" id="KW-1133">Transmembrane helix</keyword>
<dbReference type="InterPro" id="IPR050545">
    <property type="entry name" value="Mycobact_MmpL"/>
</dbReference>